<evidence type="ECO:0000313" key="3">
    <source>
        <dbReference type="EMBL" id="OLL25678.1"/>
    </source>
</evidence>
<gene>
    <name evidence="3" type="ORF">NEOLI_003201</name>
</gene>
<organism evidence="3 4">
    <name type="scientific">Neolecta irregularis (strain DAH-3)</name>
    <dbReference type="NCBI Taxonomy" id="1198029"/>
    <lineage>
        <taxon>Eukaryota</taxon>
        <taxon>Fungi</taxon>
        <taxon>Dikarya</taxon>
        <taxon>Ascomycota</taxon>
        <taxon>Taphrinomycotina</taxon>
        <taxon>Neolectales</taxon>
        <taxon>Neolectaceae</taxon>
        <taxon>Neolecta</taxon>
    </lineage>
</organism>
<dbReference type="EMBL" id="LXFE01000335">
    <property type="protein sequence ID" value="OLL25678.1"/>
    <property type="molecule type" value="Genomic_DNA"/>
</dbReference>
<accession>A0A1U7LST5</accession>
<feature type="compositionally biased region" description="Polar residues" evidence="2">
    <location>
        <begin position="1"/>
        <end position="10"/>
    </location>
</feature>
<keyword evidence="1" id="KW-0175">Coiled coil</keyword>
<evidence type="ECO:0000256" key="1">
    <source>
        <dbReference type="SAM" id="Coils"/>
    </source>
</evidence>
<proteinExistence type="predicted"/>
<evidence type="ECO:0000313" key="4">
    <source>
        <dbReference type="Proteomes" id="UP000186594"/>
    </source>
</evidence>
<name>A0A1U7LST5_NEOID</name>
<feature type="coiled-coil region" evidence="1">
    <location>
        <begin position="262"/>
        <end position="289"/>
    </location>
</feature>
<reference evidence="3 4" key="1">
    <citation type="submission" date="2016-04" db="EMBL/GenBank/DDBJ databases">
        <title>Evolutionary innovation and constraint leading to complex multicellularity in the Ascomycota.</title>
        <authorList>
            <person name="Cisse O."/>
            <person name="Nguyen A."/>
            <person name="Hewitt D.A."/>
            <person name="Jedd G."/>
            <person name="Stajich J.E."/>
        </authorList>
    </citation>
    <scope>NUCLEOTIDE SEQUENCE [LARGE SCALE GENOMIC DNA]</scope>
    <source>
        <strain evidence="3 4">DAH-3</strain>
    </source>
</reference>
<dbReference type="Proteomes" id="UP000186594">
    <property type="component" value="Unassembled WGS sequence"/>
</dbReference>
<sequence length="355" mass="40648">MSSFDSNPYQESEDERPESSGSSTPMDTLVFNVSKIEDVPAQAERHMIEINGEIIWSDINIAKERSKYIRRELQNKGTLEDAAFTSTPVLRLRLPCEEAVVCICEYLKNGDIAQITPFDTDKTLELKALLVNGRFLDFTNQYWEKFYRPLLKRKIAVAWNGMWWSYPTISETFLVRVLPTIYGVARLTASIVWYNHTITLNMSLEGIMKKFMSDNIRNLCADQISKIPPDKVKGLKERHAKAMQLLLTDSGNKNVKPPPVTVSTAQSTLKRLEIENQTQKAELSRLNLKIQHFRCPRCHKSIPRAAKDTQTCIHQWHIKPTITGKDGVIKWICCGKIFEEGKVSGCRFEISNHIE</sequence>
<dbReference type="AlphaFoldDB" id="A0A1U7LST5"/>
<comment type="caution">
    <text evidence="3">The sequence shown here is derived from an EMBL/GenBank/DDBJ whole genome shotgun (WGS) entry which is preliminary data.</text>
</comment>
<protein>
    <submittedName>
        <fullName evidence="3">Uncharacterized protein</fullName>
    </submittedName>
</protein>
<keyword evidence="4" id="KW-1185">Reference proteome</keyword>
<feature type="region of interest" description="Disordered" evidence="2">
    <location>
        <begin position="1"/>
        <end position="26"/>
    </location>
</feature>
<evidence type="ECO:0000256" key="2">
    <source>
        <dbReference type="SAM" id="MobiDB-lite"/>
    </source>
</evidence>